<sequence length="66" mass="7629">MRWPAGKYFCFLVSRTRWPAGNACGFDASSLRSFARGRGRRRRRANDGTRVFFIFPSEVAYKLPPL</sequence>
<organism evidence="1 2">
    <name type="scientific">Dendrobium nobile</name>
    <name type="common">Orchid</name>
    <dbReference type="NCBI Taxonomy" id="94219"/>
    <lineage>
        <taxon>Eukaryota</taxon>
        <taxon>Viridiplantae</taxon>
        <taxon>Streptophyta</taxon>
        <taxon>Embryophyta</taxon>
        <taxon>Tracheophyta</taxon>
        <taxon>Spermatophyta</taxon>
        <taxon>Magnoliopsida</taxon>
        <taxon>Liliopsida</taxon>
        <taxon>Asparagales</taxon>
        <taxon>Orchidaceae</taxon>
        <taxon>Epidendroideae</taxon>
        <taxon>Malaxideae</taxon>
        <taxon>Dendrobiinae</taxon>
        <taxon>Dendrobium</taxon>
    </lineage>
</organism>
<dbReference type="AlphaFoldDB" id="A0A8T3C8X2"/>
<protein>
    <submittedName>
        <fullName evidence="1">Uncharacterized protein</fullName>
    </submittedName>
</protein>
<reference evidence="1" key="1">
    <citation type="journal article" date="2022" name="Front. Genet.">
        <title>Chromosome-Scale Assembly of the Dendrobium nobile Genome Provides Insights Into the Molecular Mechanism of the Biosynthesis of the Medicinal Active Ingredient of Dendrobium.</title>
        <authorList>
            <person name="Xu Q."/>
            <person name="Niu S.-C."/>
            <person name="Li K.-L."/>
            <person name="Zheng P.-J."/>
            <person name="Zhang X.-J."/>
            <person name="Jia Y."/>
            <person name="Liu Y."/>
            <person name="Niu Y.-X."/>
            <person name="Yu L.-H."/>
            <person name="Chen D.-F."/>
            <person name="Zhang G.-Q."/>
        </authorList>
    </citation>
    <scope>NUCLEOTIDE SEQUENCE</scope>
    <source>
        <tissue evidence="1">Leaf</tissue>
    </source>
</reference>
<dbReference type="Proteomes" id="UP000829196">
    <property type="component" value="Unassembled WGS sequence"/>
</dbReference>
<dbReference type="EMBL" id="JAGYWB010000002">
    <property type="protein sequence ID" value="KAI0528639.1"/>
    <property type="molecule type" value="Genomic_DNA"/>
</dbReference>
<keyword evidence="2" id="KW-1185">Reference proteome</keyword>
<name>A0A8T3C8X2_DENNO</name>
<evidence type="ECO:0000313" key="2">
    <source>
        <dbReference type="Proteomes" id="UP000829196"/>
    </source>
</evidence>
<evidence type="ECO:0000313" key="1">
    <source>
        <dbReference type="EMBL" id="KAI0528639.1"/>
    </source>
</evidence>
<accession>A0A8T3C8X2</accession>
<proteinExistence type="predicted"/>
<comment type="caution">
    <text evidence="1">The sequence shown here is derived from an EMBL/GenBank/DDBJ whole genome shotgun (WGS) entry which is preliminary data.</text>
</comment>
<gene>
    <name evidence="1" type="ORF">KFK09_001181</name>
</gene>